<evidence type="ECO:0000256" key="1">
    <source>
        <dbReference type="SAM" id="MobiDB-lite"/>
    </source>
</evidence>
<accession>A0ABW6LN34</accession>
<name>A0ABW6LN34_9ACTN</name>
<comment type="caution">
    <text evidence="2">The sequence shown here is derived from an EMBL/GenBank/DDBJ whole genome shotgun (WGS) entry which is preliminary data.</text>
</comment>
<evidence type="ECO:0008006" key="4">
    <source>
        <dbReference type="Google" id="ProtNLM"/>
    </source>
</evidence>
<dbReference type="RefSeq" id="WP_358290261.1">
    <property type="nucleotide sequence ID" value="NZ_JBEYGJ010000042.1"/>
</dbReference>
<proteinExistence type="predicted"/>
<gene>
    <name evidence="2" type="ORF">ACFYM3_35600</name>
</gene>
<feature type="compositionally biased region" description="Polar residues" evidence="1">
    <location>
        <begin position="434"/>
        <end position="450"/>
    </location>
</feature>
<dbReference type="EMBL" id="JBIAFP010000028">
    <property type="protein sequence ID" value="MFE9229825.1"/>
    <property type="molecule type" value="Genomic_DNA"/>
</dbReference>
<protein>
    <recommendedName>
        <fullName evidence="4">Chromosome partition protein Smc</fullName>
    </recommendedName>
</protein>
<dbReference type="Proteomes" id="UP001601288">
    <property type="component" value="Unassembled WGS sequence"/>
</dbReference>
<evidence type="ECO:0000313" key="2">
    <source>
        <dbReference type="EMBL" id="MFE9229825.1"/>
    </source>
</evidence>
<sequence length="460" mass="50661">MMSGKKSIQVEESEWYRIQRQASQFKDVLRDLPSLIDDVRRRTRADLDESFAAVEQRHLRTEQVIAGLSEQTRQLEADTTRRLRAQARQTQEALRATEGALRAETRELLAAQQRELRSEIEAETAARKAETARLADQLRAMGEDHARAEAAARAWLGDGRTMAALIRDTLPHERYAPRRLAALETRLTTAEGSIGAGRYDAALAVAQEAFLGLSELRLDVERLDLENRVAGSEAAEAVTVVGRLVERSERLPVKGPDGEALPHVELDVDHWTHGDLTKLRDDVGAALARATDERLSTEELRALVTDEVPALQERLGETVERARMTQLASQLRVNLADAVARTLDDTAGYRLEAGQYADQDERGSFYAKLSHENGNEIVIDIAPGSSGSGGSVLRILSYDYDVTAETELQERARAVRGALRGEGHEAGEAVSEPGTPTVTEPSYVQLSTEQLGGRATRSRS</sequence>
<organism evidence="2 3">
    <name type="scientific">Streptomyces massasporeus</name>
    <dbReference type="NCBI Taxonomy" id="67324"/>
    <lineage>
        <taxon>Bacteria</taxon>
        <taxon>Bacillati</taxon>
        <taxon>Actinomycetota</taxon>
        <taxon>Actinomycetes</taxon>
        <taxon>Kitasatosporales</taxon>
        <taxon>Streptomycetaceae</taxon>
        <taxon>Streptomyces</taxon>
    </lineage>
</organism>
<evidence type="ECO:0000313" key="3">
    <source>
        <dbReference type="Proteomes" id="UP001601288"/>
    </source>
</evidence>
<reference evidence="2 3" key="1">
    <citation type="submission" date="2024-10" db="EMBL/GenBank/DDBJ databases">
        <title>The Natural Products Discovery Center: Release of the First 8490 Sequenced Strains for Exploring Actinobacteria Biosynthetic Diversity.</title>
        <authorList>
            <person name="Kalkreuter E."/>
            <person name="Kautsar S.A."/>
            <person name="Yang D."/>
            <person name="Bader C.D."/>
            <person name="Teijaro C.N."/>
            <person name="Fluegel L."/>
            <person name="Davis C.M."/>
            <person name="Simpson J.R."/>
            <person name="Lauterbach L."/>
            <person name="Steele A.D."/>
            <person name="Gui C."/>
            <person name="Meng S."/>
            <person name="Li G."/>
            <person name="Viehrig K."/>
            <person name="Ye F."/>
            <person name="Su P."/>
            <person name="Kiefer A.F."/>
            <person name="Nichols A."/>
            <person name="Cepeda A.J."/>
            <person name="Yan W."/>
            <person name="Fan B."/>
            <person name="Jiang Y."/>
            <person name="Adhikari A."/>
            <person name="Zheng C.-J."/>
            <person name="Schuster L."/>
            <person name="Cowan T.M."/>
            <person name="Smanski M.J."/>
            <person name="Chevrette M.G."/>
            <person name="De Carvalho L.P.S."/>
            <person name="Shen B."/>
        </authorList>
    </citation>
    <scope>NUCLEOTIDE SEQUENCE [LARGE SCALE GENOMIC DNA]</scope>
    <source>
        <strain evidence="2 3">NPDC007066</strain>
    </source>
</reference>
<keyword evidence="3" id="KW-1185">Reference proteome</keyword>
<feature type="region of interest" description="Disordered" evidence="1">
    <location>
        <begin position="421"/>
        <end position="460"/>
    </location>
</feature>